<name>A0A9N9S7K5_9DIPT</name>
<gene>
    <name evidence="11" type="ORF">CHIRRI_LOCUS13653</name>
</gene>
<dbReference type="PANTHER" id="PTHR42643:SF30">
    <property type="entry name" value="IONOTROPIC RECEPTOR 40A-RELATED"/>
    <property type="match status" value="1"/>
</dbReference>
<dbReference type="SUPFAM" id="SSF53850">
    <property type="entry name" value="Periplasmic binding protein-like II"/>
    <property type="match status" value="1"/>
</dbReference>
<protein>
    <recommendedName>
        <fullName evidence="10">Putative ionotropic receptor ligand binding domain-containing protein</fullName>
    </recommendedName>
</protein>
<evidence type="ECO:0000256" key="8">
    <source>
        <dbReference type="SAM" id="Phobius"/>
    </source>
</evidence>
<feature type="signal peptide" evidence="9">
    <location>
        <begin position="1"/>
        <end position="24"/>
    </location>
</feature>
<keyword evidence="4 8" id="KW-1133">Transmembrane helix</keyword>
<dbReference type="EMBL" id="OU895880">
    <property type="protein sequence ID" value="CAG9810841.1"/>
    <property type="molecule type" value="Genomic_DNA"/>
</dbReference>
<organism evidence="11 12">
    <name type="scientific">Chironomus riparius</name>
    <dbReference type="NCBI Taxonomy" id="315576"/>
    <lineage>
        <taxon>Eukaryota</taxon>
        <taxon>Metazoa</taxon>
        <taxon>Ecdysozoa</taxon>
        <taxon>Arthropoda</taxon>
        <taxon>Hexapoda</taxon>
        <taxon>Insecta</taxon>
        <taxon>Pterygota</taxon>
        <taxon>Neoptera</taxon>
        <taxon>Endopterygota</taxon>
        <taxon>Diptera</taxon>
        <taxon>Nematocera</taxon>
        <taxon>Chironomoidea</taxon>
        <taxon>Chironomidae</taxon>
        <taxon>Chironominae</taxon>
        <taxon>Chironomus</taxon>
    </lineage>
</organism>
<feature type="domain" description="Putative ionotropic receptor ligand binding" evidence="10">
    <location>
        <begin position="38"/>
        <end position="220"/>
    </location>
</feature>
<comment type="subcellular location">
    <subcellularLocation>
        <location evidence="1">Cell membrane</location>
        <topology evidence="1">Multi-pass membrane protein</topology>
    </subcellularLocation>
</comment>
<evidence type="ECO:0000313" key="11">
    <source>
        <dbReference type="EMBL" id="CAG9810841.1"/>
    </source>
</evidence>
<keyword evidence="6" id="KW-0675">Receptor</keyword>
<evidence type="ECO:0000259" key="10">
    <source>
        <dbReference type="Pfam" id="PF24061"/>
    </source>
</evidence>
<evidence type="ECO:0000256" key="6">
    <source>
        <dbReference type="ARBA" id="ARBA00023170"/>
    </source>
</evidence>
<feature type="chain" id="PRO_5040152955" description="Putative ionotropic receptor ligand binding domain-containing protein" evidence="9">
    <location>
        <begin position="25"/>
        <end position="649"/>
    </location>
</feature>
<feature type="transmembrane region" description="Helical" evidence="8">
    <location>
        <begin position="350"/>
        <end position="369"/>
    </location>
</feature>
<evidence type="ECO:0000256" key="4">
    <source>
        <dbReference type="ARBA" id="ARBA00022989"/>
    </source>
</evidence>
<dbReference type="AlphaFoldDB" id="A0A9N9S7K5"/>
<evidence type="ECO:0000256" key="9">
    <source>
        <dbReference type="SAM" id="SignalP"/>
    </source>
</evidence>
<dbReference type="Gene3D" id="1.10.287.70">
    <property type="match status" value="1"/>
</dbReference>
<keyword evidence="9" id="KW-0732">Signal</keyword>
<dbReference type="GO" id="GO:0005886">
    <property type="term" value="C:plasma membrane"/>
    <property type="evidence" value="ECO:0007669"/>
    <property type="project" value="UniProtKB-SubCell"/>
</dbReference>
<proteinExistence type="predicted"/>
<evidence type="ECO:0000256" key="2">
    <source>
        <dbReference type="ARBA" id="ARBA00022475"/>
    </source>
</evidence>
<dbReference type="OrthoDB" id="8050636at2759"/>
<dbReference type="InterPro" id="IPR056198">
    <property type="entry name" value="LBD_receptor"/>
</dbReference>
<keyword evidence="2" id="KW-1003">Cell membrane</keyword>
<dbReference type="Pfam" id="PF24061">
    <property type="entry name" value="LBD_receptor"/>
    <property type="match status" value="1"/>
</dbReference>
<accession>A0A9N9S7K5</accession>
<sequence>MRSVLLLIPVVLAIYRLNINDAGAVSTTGRDIEYEWSIKEAILMIFRDYFCESTVVVNFVTSFGEIEAKFVADQLVGDLIGDIEGNFSIIIETVEDIKEHWRRKKEFCVFFVDSHASFERIFAKVTDELFRFTGYYVIIFINPDSIHESEIQKIFENLWTKDITNAVVLCPENHDAHIHTYFPFTRSYCEQVHQVLWNIYRTSVGLLYSDRQIFPDKLTNFYGCEFTVVTYENPPFMTEIVSVKNNIFPWGFDGILIWGLEKSLNFTTKRIYLHKKSWKNHTNEYLTGKALRMVVNGIANFSIGFLVTTTNRNFFMTPSYSYYTTNLVWAIPSGEKLTAFQMFTKPFQNAIWGLVMTTMGISVAVIRIVARRSQKVKNFIFGYKVKYPILNMFNILFGGSMPRLPSRNFARFLLALFILYAIVIRNAYQGALYHFIRMEEQPQDVKDMKDMMNRNFKLYTLDAIKIYLQPFEFIYNHTIPLTVHEFEDFWKNLSTGNNIAVLTSEDHVAYWNKIGYPNSFVSFLPEKQTAVNLVMYFQKTSCLTDAINKKIFEMNDNGLMDVFRIQTIDKSYLKRKTVIREPQQLRLRQIEGGNMLLQLGLIISGFVFVGEVIWGRILEKENGKCLGGSDFGGTGGVLGLGIGFFKFED</sequence>
<evidence type="ECO:0000256" key="3">
    <source>
        <dbReference type="ARBA" id="ARBA00022692"/>
    </source>
</evidence>
<evidence type="ECO:0000256" key="7">
    <source>
        <dbReference type="ARBA" id="ARBA00023180"/>
    </source>
</evidence>
<feature type="transmembrane region" description="Helical" evidence="8">
    <location>
        <begin position="595"/>
        <end position="614"/>
    </location>
</feature>
<dbReference type="PANTHER" id="PTHR42643">
    <property type="entry name" value="IONOTROPIC RECEPTOR 20A-RELATED"/>
    <property type="match status" value="1"/>
</dbReference>
<reference evidence="11" key="2">
    <citation type="submission" date="2022-10" db="EMBL/GenBank/DDBJ databases">
        <authorList>
            <consortium name="ENA_rothamsted_submissions"/>
            <consortium name="culmorum"/>
            <person name="King R."/>
        </authorList>
    </citation>
    <scope>NUCLEOTIDE SEQUENCE</scope>
</reference>
<reference evidence="11" key="1">
    <citation type="submission" date="2022-01" db="EMBL/GenBank/DDBJ databases">
        <authorList>
            <person name="King R."/>
        </authorList>
    </citation>
    <scope>NUCLEOTIDE SEQUENCE</scope>
</reference>
<feature type="transmembrane region" description="Helical" evidence="8">
    <location>
        <begin position="409"/>
        <end position="428"/>
    </location>
</feature>
<evidence type="ECO:0000256" key="5">
    <source>
        <dbReference type="ARBA" id="ARBA00023136"/>
    </source>
</evidence>
<keyword evidence="12" id="KW-1185">Reference proteome</keyword>
<evidence type="ECO:0000256" key="1">
    <source>
        <dbReference type="ARBA" id="ARBA00004651"/>
    </source>
</evidence>
<keyword evidence="3 8" id="KW-0812">Transmembrane</keyword>
<keyword evidence="5 8" id="KW-0472">Membrane</keyword>
<keyword evidence="7" id="KW-0325">Glycoprotein</keyword>
<dbReference type="Proteomes" id="UP001153620">
    <property type="component" value="Chromosome 4"/>
</dbReference>
<evidence type="ECO:0000313" key="12">
    <source>
        <dbReference type="Proteomes" id="UP001153620"/>
    </source>
</evidence>
<dbReference type="InterPro" id="IPR052192">
    <property type="entry name" value="Insect_Ionotropic_Sensory_Rcpt"/>
</dbReference>